<comment type="caution">
    <text evidence="1">The sequence shown here is derived from an EMBL/GenBank/DDBJ whole genome shotgun (WGS) entry which is preliminary data.</text>
</comment>
<accession>A0A016T167</accession>
<gene>
    <name evidence="1" type="primary">Acey_s0147.g2572</name>
    <name evidence="1" type="ORF">Y032_0147g2572</name>
</gene>
<keyword evidence="2" id="KW-1185">Reference proteome</keyword>
<protein>
    <submittedName>
        <fullName evidence="1">Uncharacterized protein</fullName>
    </submittedName>
</protein>
<dbReference type="AlphaFoldDB" id="A0A016T167"/>
<dbReference type="Proteomes" id="UP000024635">
    <property type="component" value="Unassembled WGS sequence"/>
</dbReference>
<organism evidence="1 2">
    <name type="scientific">Ancylostoma ceylanicum</name>
    <dbReference type="NCBI Taxonomy" id="53326"/>
    <lineage>
        <taxon>Eukaryota</taxon>
        <taxon>Metazoa</taxon>
        <taxon>Ecdysozoa</taxon>
        <taxon>Nematoda</taxon>
        <taxon>Chromadorea</taxon>
        <taxon>Rhabditida</taxon>
        <taxon>Rhabditina</taxon>
        <taxon>Rhabditomorpha</taxon>
        <taxon>Strongyloidea</taxon>
        <taxon>Ancylostomatidae</taxon>
        <taxon>Ancylostomatinae</taxon>
        <taxon>Ancylostoma</taxon>
    </lineage>
</organism>
<reference evidence="2" key="1">
    <citation type="journal article" date="2015" name="Nat. Genet.">
        <title>The genome and transcriptome of the zoonotic hookworm Ancylostoma ceylanicum identify infection-specific gene families.</title>
        <authorList>
            <person name="Schwarz E.M."/>
            <person name="Hu Y."/>
            <person name="Antoshechkin I."/>
            <person name="Miller M.M."/>
            <person name="Sternberg P.W."/>
            <person name="Aroian R.V."/>
        </authorList>
    </citation>
    <scope>NUCLEOTIDE SEQUENCE</scope>
    <source>
        <strain evidence="2">HY135</strain>
    </source>
</reference>
<name>A0A016T167_9BILA</name>
<evidence type="ECO:0000313" key="1">
    <source>
        <dbReference type="EMBL" id="EYB96713.1"/>
    </source>
</evidence>
<dbReference type="EMBL" id="JARK01001483">
    <property type="protein sequence ID" value="EYB96713.1"/>
    <property type="molecule type" value="Genomic_DNA"/>
</dbReference>
<evidence type="ECO:0000313" key="2">
    <source>
        <dbReference type="Proteomes" id="UP000024635"/>
    </source>
</evidence>
<sequence length="67" mass="7608">MNWELLVQPPTTLLNSDDVLSDQAWVTESTKRVQCSLTEANLSLRLSLFDRSADSFKKKSWSEYGGN</sequence>
<proteinExistence type="predicted"/>